<dbReference type="InterPro" id="IPR036844">
    <property type="entry name" value="Hint_dom_sf"/>
</dbReference>
<keyword evidence="3" id="KW-0963">Cytoplasm</keyword>
<dbReference type="EMBL" id="LN868938">
    <property type="protein sequence ID" value="CRY77968.1"/>
    <property type="molecule type" value="Genomic_DNA"/>
</dbReference>
<accession>A0A0H5NRH1</accession>
<reference evidence="10" key="1">
    <citation type="submission" date="2015-03" db="EMBL/GenBank/DDBJ databases">
        <authorList>
            <consortium name="Pathogen Informatics"/>
        </authorList>
    </citation>
    <scope>NUCLEOTIDE SEQUENCE [LARGE SCALE GENOMIC DNA]</scope>
    <source>
        <strain evidence="10">NCTC11134</strain>
    </source>
</reference>
<comment type="similarity">
    <text evidence="2">Belongs to the PhoH family.</text>
</comment>
<dbReference type="GO" id="GO:0005524">
    <property type="term" value="F:ATP binding"/>
    <property type="evidence" value="ECO:0007669"/>
    <property type="project" value="UniProtKB-KW"/>
</dbReference>
<dbReference type="PANTHER" id="PTHR30473:SF1">
    <property type="entry name" value="PHOH-LIKE PROTEIN"/>
    <property type="match status" value="1"/>
</dbReference>
<dbReference type="GO" id="GO:0005829">
    <property type="term" value="C:cytosol"/>
    <property type="evidence" value="ECO:0007669"/>
    <property type="project" value="TreeGrafter"/>
</dbReference>
<dbReference type="PROSITE" id="PS50819">
    <property type="entry name" value="INTEIN_ENDONUCLEASE"/>
    <property type="match status" value="1"/>
</dbReference>
<comment type="subcellular location">
    <subcellularLocation>
        <location evidence="1">Cytoplasm</location>
    </subcellularLocation>
</comment>
<gene>
    <name evidence="9" type="primary">ybeZ_1</name>
    <name evidence="9" type="ORF">ERS450000_02686</name>
</gene>
<keyword evidence="4" id="KW-0547">Nucleotide-binding</keyword>
<dbReference type="Gene3D" id="2.170.16.10">
    <property type="entry name" value="Hedgehog/Intein (Hint) domain"/>
    <property type="match status" value="1"/>
</dbReference>
<dbReference type="InterPro" id="IPR027417">
    <property type="entry name" value="P-loop_NTPase"/>
</dbReference>
<feature type="region of interest" description="Disordered" evidence="7">
    <location>
        <begin position="1"/>
        <end position="28"/>
    </location>
</feature>
<proteinExistence type="inferred from homology"/>
<protein>
    <recommendedName>
        <fullName evidence="6">PhoH-like protein</fullName>
    </recommendedName>
</protein>
<evidence type="ECO:0000313" key="9">
    <source>
        <dbReference type="EMBL" id="CRY77968.1"/>
    </source>
</evidence>
<dbReference type="InterPro" id="IPR051451">
    <property type="entry name" value="PhoH2-like"/>
</dbReference>
<evidence type="ECO:0000256" key="6">
    <source>
        <dbReference type="ARBA" id="ARBA00039970"/>
    </source>
</evidence>
<dbReference type="KEGG" id="nfr:ERS450000_02686"/>
<dbReference type="InterPro" id="IPR004042">
    <property type="entry name" value="Intein_endonuc_central"/>
</dbReference>
<dbReference type="Gene3D" id="3.10.28.10">
    <property type="entry name" value="Homing endonucleases"/>
    <property type="match status" value="1"/>
</dbReference>
<keyword evidence="5" id="KW-0067">ATP-binding</keyword>
<evidence type="ECO:0000256" key="3">
    <source>
        <dbReference type="ARBA" id="ARBA00022490"/>
    </source>
</evidence>
<evidence type="ECO:0000256" key="2">
    <source>
        <dbReference type="ARBA" id="ARBA00010393"/>
    </source>
</evidence>
<dbReference type="Gene3D" id="3.40.50.300">
    <property type="entry name" value="P-loop containing nucleotide triphosphate hydrolases"/>
    <property type="match status" value="2"/>
</dbReference>
<sequence>MRTHGEIGDPTNPVTGIGAGDGTGPAARTVRSSIELAPESVFPFLGSADENLRELERLLAADIHVRGNSVTLTGKAAEVALAERVIEQLVALTGRNRVITPEAVRHTVSMLTEGSSESPAEVLSLDILSRRGKTIRPKTLNQKRYVDAIDANTIVFGIGPAGTGKTYLAMAKAVQALQSKQVNRIILTRPAVEAGERLGFLPGTLNEKIDPYLRPLYDALHDMMDPEAIPKLMAAGVIEVAPLAYMRGRAQPLHTRVLTPSGFRPIGDLLVGDQVIGSNGRPTEVLGVYPQGFKEIYRVTTQDGASTLASGDHLWSVYTRDDRRRGKPARVLQTKEMIGNLRAAHHHRYELPLLSAPVDFPARPVPMDPYALGLLLGDGCLTGTTTPAFATEDPELARALEQAIPGVVLRHKSGPDYVINRVKAAGDSVTIANPVTTVMRELGLDGSRSNTKFVPADYLYNSAVVRLGVLQGLLDADGGPVTQAGRTCRVQFTTVSEQLRDDVVFLVQSLGGIVNTRIRPADRREPGTARGRAVHHRYDAHCLDIRLPEGIAPFRLARKAEKYARYGAGRPMRFIDTIEEVGTEEAVCIRVAAPDSLYVTEDFLLTHNTLNDSFIILDEAQNTTAEQMKMFLTRLGFGSKIVVTGDVTQVDLPSGARSGLRAATEILTEIEDIHFAELTSSDVVRHRLVSDIVDAYDRFEATSRPQVGPHYPGNRAQRRAAGRERR</sequence>
<evidence type="ECO:0000259" key="8">
    <source>
        <dbReference type="PROSITE" id="PS50819"/>
    </source>
</evidence>
<evidence type="ECO:0000256" key="4">
    <source>
        <dbReference type="ARBA" id="ARBA00022741"/>
    </source>
</evidence>
<evidence type="ECO:0000313" key="10">
    <source>
        <dbReference type="Proteomes" id="UP000057820"/>
    </source>
</evidence>
<name>A0A0H5NRH1_NOCFR</name>
<dbReference type="GO" id="GO:0004519">
    <property type="term" value="F:endonuclease activity"/>
    <property type="evidence" value="ECO:0007669"/>
    <property type="project" value="InterPro"/>
</dbReference>
<dbReference type="Pfam" id="PF02562">
    <property type="entry name" value="PhoH"/>
    <property type="match status" value="2"/>
</dbReference>
<dbReference type="PANTHER" id="PTHR30473">
    <property type="entry name" value="PROTEIN PHOH"/>
    <property type="match status" value="1"/>
</dbReference>
<dbReference type="SUPFAM" id="SSF52540">
    <property type="entry name" value="P-loop containing nucleoside triphosphate hydrolases"/>
    <property type="match status" value="2"/>
</dbReference>
<dbReference type="CDD" id="cd00081">
    <property type="entry name" value="Hint"/>
    <property type="match status" value="1"/>
</dbReference>
<feature type="region of interest" description="Disordered" evidence="7">
    <location>
        <begin position="703"/>
        <end position="726"/>
    </location>
</feature>
<organism evidence="9 10">
    <name type="scientific">Nocardia farcinica</name>
    <dbReference type="NCBI Taxonomy" id="37329"/>
    <lineage>
        <taxon>Bacteria</taxon>
        <taxon>Bacillati</taxon>
        <taxon>Actinomycetota</taxon>
        <taxon>Actinomycetes</taxon>
        <taxon>Mycobacteriales</taxon>
        <taxon>Nocardiaceae</taxon>
        <taxon>Nocardia</taxon>
    </lineage>
</organism>
<dbReference type="InterPro" id="IPR003714">
    <property type="entry name" value="PhoH"/>
</dbReference>
<dbReference type="SUPFAM" id="SSF51294">
    <property type="entry name" value="Hedgehog/intein (Hint) domain"/>
    <property type="match status" value="1"/>
</dbReference>
<evidence type="ECO:0000256" key="7">
    <source>
        <dbReference type="SAM" id="MobiDB-lite"/>
    </source>
</evidence>
<dbReference type="AlphaFoldDB" id="A0A0H5NRH1"/>
<dbReference type="InterPro" id="IPR027434">
    <property type="entry name" value="Homing_endonucl"/>
</dbReference>
<dbReference type="InterPro" id="IPR004860">
    <property type="entry name" value="LAGLIDADG_dom"/>
</dbReference>
<dbReference type="Pfam" id="PF14528">
    <property type="entry name" value="LAGLIDADG_3"/>
    <property type="match status" value="1"/>
</dbReference>
<evidence type="ECO:0000256" key="5">
    <source>
        <dbReference type="ARBA" id="ARBA00022840"/>
    </source>
</evidence>
<evidence type="ECO:0000256" key="1">
    <source>
        <dbReference type="ARBA" id="ARBA00004496"/>
    </source>
</evidence>
<dbReference type="Proteomes" id="UP000057820">
    <property type="component" value="Chromosome 1"/>
</dbReference>
<feature type="domain" description="DOD-type homing endonuclease" evidence="8">
    <location>
        <begin position="371"/>
        <end position="512"/>
    </location>
</feature>